<dbReference type="EMBL" id="GBXM01104001">
    <property type="protein sequence ID" value="JAH04576.1"/>
    <property type="molecule type" value="Transcribed_RNA"/>
</dbReference>
<organism evidence="1">
    <name type="scientific">Anguilla anguilla</name>
    <name type="common">European freshwater eel</name>
    <name type="synonym">Muraena anguilla</name>
    <dbReference type="NCBI Taxonomy" id="7936"/>
    <lineage>
        <taxon>Eukaryota</taxon>
        <taxon>Metazoa</taxon>
        <taxon>Chordata</taxon>
        <taxon>Craniata</taxon>
        <taxon>Vertebrata</taxon>
        <taxon>Euteleostomi</taxon>
        <taxon>Actinopterygii</taxon>
        <taxon>Neopterygii</taxon>
        <taxon>Teleostei</taxon>
        <taxon>Anguilliformes</taxon>
        <taxon>Anguillidae</taxon>
        <taxon>Anguilla</taxon>
    </lineage>
</organism>
<accession>A0A0E9PIY1</accession>
<name>A0A0E9PIY1_ANGAN</name>
<protein>
    <submittedName>
        <fullName evidence="1">Uncharacterized protein</fullName>
    </submittedName>
</protein>
<reference evidence="1" key="2">
    <citation type="journal article" date="2015" name="Fish Shellfish Immunol.">
        <title>Early steps in the European eel (Anguilla anguilla)-Vibrio vulnificus interaction in the gills: Role of the RtxA13 toxin.</title>
        <authorList>
            <person name="Callol A."/>
            <person name="Pajuelo D."/>
            <person name="Ebbesson L."/>
            <person name="Teles M."/>
            <person name="MacKenzie S."/>
            <person name="Amaro C."/>
        </authorList>
    </citation>
    <scope>NUCLEOTIDE SEQUENCE</scope>
</reference>
<proteinExistence type="predicted"/>
<dbReference type="AlphaFoldDB" id="A0A0E9PIY1"/>
<evidence type="ECO:0000313" key="1">
    <source>
        <dbReference type="EMBL" id="JAH04576.1"/>
    </source>
</evidence>
<sequence>MRSPWHPLYCDLISSCIPLGSAPLNKMKKYIIHKILSTLLFTNKE</sequence>
<reference evidence="1" key="1">
    <citation type="submission" date="2014-11" db="EMBL/GenBank/DDBJ databases">
        <authorList>
            <person name="Amaro Gonzalez C."/>
        </authorList>
    </citation>
    <scope>NUCLEOTIDE SEQUENCE</scope>
</reference>